<reference evidence="1" key="1">
    <citation type="submission" date="2018-12" db="EMBL/GenBank/DDBJ databases">
        <authorList>
            <person name="Jadhav K."/>
            <person name="Kushwaha B."/>
            <person name="Jadhav I."/>
        </authorList>
    </citation>
    <scope>NUCLEOTIDE SEQUENCE [LARGE SCALE GENOMIC DNA]</scope>
    <source>
        <strain evidence="1">SBS 10</strain>
    </source>
</reference>
<gene>
    <name evidence="1" type="ORF">DSL92_02490</name>
</gene>
<sequence>MARQALSLCKTIYQSDLVIANDCGPSHIAQCLGTPFWASTKGR</sequence>
<evidence type="ECO:0008006" key="2">
    <source>
        <dbReference type="Google" id="ProtNLM"/>
    </source>
</evidence>
<organism evidence="1">
    <name type="scientific">Billgrantia gudaonensis</name>
    <dbReference type="NCBI Taxonomy" id="376427"/>
    <lineage>
        <taxon>Bacteria</taxon>
        <taxon>Pseudomonadati</taxon>
        <taxon>Pseudomonadota</taxon>
        <taxon>Gammaproteobacteria</taxon>
        <taxon>Oceanospirillales</taxon>
        <taxon>Halomonadaceae</taxon>
        <taxon>Billgrantia</taxon>
    </lineage>
</organism>
<dbReference type="SUPFAM" id="SSF53756">
    <property type="entry name" value="UDP-Glycosyltransferase/glycogen phosphorylase"/>
    <property type="match status" value="1"/>
</dbReference>
<comment type="caution">
    <text evidence="1">The sequence shown here is derived from an EMBL/GenBank/DDBJ whole genome shotgun (WGS) entry which is preliminary data.</text>
</comment>
<evidence type="ECO:0000313" key="1">
    <source>
        <dbReference type="EMBL" id="RUA22956.1"/>
    </source>
</evidence>
<dbReference type="Gene3D" id="3.40.50.2000">
    <property type="entry name" value="Glycogen Phosphorylase B"/>
    <property type="match status" value="1"/>
</dbReference>
<dbReference type="EMBL" id="RXHI01000006">
    <property type="protein sequence ID" value="RUA22956.1"/>
    <property type="molecule type" value="Genomic_DNA"/>
</dbReference>
<accession>A0A432JL03</accession>
<proteinExistence type="predicted"/>
<dbReference type="AlphaFoldDB" id="A0A432JL03"/>
<protein>
    <recommendedName>
        <fullName evidence="2">Glycosyltransferase family 9 protein</fullName>
    </recommendedName>
</protein>
<name>A0A432JL03_9GAMM</name>